<dbReference type="InterPro" id="IPR031424">
    <property type="entry name" value="QVR-like"/>
</dbReference>
<accession>A0A9N9WR05</accession>
<reference evidence="10" key="2">
    <citation type="submission" date="2022-10" db="EMBL/GenBank/DDBJ databases">
        <authorList>
            <consortium name="ENA_rothamsted_submissions"/>
            <consortium name="culmorum"/>
            <person name="King R."/>
        </authorList>
    </citation>
    <scope>NUCLEOTIDE SEQUENCE</scope>
</reference>
<keyword evidence="2" id="KW-0336">GPI-anchor</keyword>
<comment type="subcellular location">
    <subcellularLocation>
        <location evidence="1">Membrane</location>
        <topology evidence="1">Lipid-anchor</topology>
        <topology evidence="1">GPI-anchor</topology>
    </subcellularLocation>
</comment>
<keyword evidence="11" id="KW-1185">Reference proteome</keyword>
<dbReference type="Proteomes" id="UP001153620">
    <property type="component" value="Chromosome 2"/>
</dbReference>
<dbReference type="EMBL" id="OU895878">
    <property type="protein sequence ID" value="CAG9801752.1"/>
    <property type="molecule type" value="Genomic_DNA"/>
</dbReference>
<dbReference type="Pfam" id="PF17064">
    <property type="entry name" value="QVR"/>
    <property type="match status" value="1"/>
</dbReference>
<reference evidence="10" key="1">
    <citation type="submission" date="2022-01" db="EMBL/GenBank/DDBJ databases">
        <authorList>
            <person name="King R."/>
        </authorList>
    </citation>
    <scope>NUCLEOTIDE SEQUENCE</scope>
</reference>
<dbReference type="PANTHER" id="PTHR33562:SF2">
    <property type="entry name" value="PROTEIN QUIVER"/>
    <property type="match status" value="1"/>
</dbReference>
<dbReference type="OrthoDB" id="7782811at2759"/>
<dbReference type="PANTHER" id="PTHR33562">
    <property type="entry name" value="ATILLA, ISOFORM B-RELATED-RELATED"/>
    <property type="match status" value="1"/>
</dbReference>
<keyword evidence="4 9" id="KW-0732">Signal</keyword>
<evidence type="ECO:0000313" key="11">
    <source>
        <dbReference type="Proteomes" id="UP001153620"/>
    </source>
</evidence>
<feature type="signal peptide" evidence="9">
    <location>
        <begin position="1"/>
        <end position="20"/>
    </location>
</feature>
<evidence type="ECO:0000256" key="3">
    <source>
        <dbReference type="ARBA" id="ARBA00022692"/>
    </source>
</evidence>
<name>A0A9N9WR05_9DIPT</name>
<evidence type="ECO:0000256" key="7">
    <source>
        <dbReference type="ARBA" id="ARBA00023180"/>
    </source>
</evidence>
<dbReference type="InterPro" id="IPR050975">
    <property type="entry name" value="Sleep_regulator"/>
</dbReference>
<protein>
    <recommendedName>
        <fullName evidence="12">Protein sleepless</fullName>
    </recommendedName>
</protein>
<dbReference type="GO" id="GO:0098552">
    <property type="term" value="C:side of membrane"/>
    <property type="evidence" value="ECO:0007669"/>
    <property type="project" value="UniProtKB-KW"/>
</dbReference>
<organism evidence="10 11">
    <name type="scientific">Chironomus riparius</name>
    <dbReference type="NCBI Taxonomy" id="315576"/>
    <lineage>
        <taxon>Eukaryota</taxon>
        <taxon>Metazoa</taxon>
        <taxon>Ecdysozoa</taxon>
        <taxon>Arthropoda</taxon>
        <taxon>Hexapoda</taxon>
        <taxon>Insecta</taxon>
        <taxon>Pterygota</taxon>
        <taxon>Neoptera</taxon>
        <taxon>Endopterygota</taxon>
        <taxon>Diptera</taxon>
        <taxon>Nematocera</taxon>
        <taxon>Chironomoidea</taxon>
        <taxon>Chironomidae</taxon>
        <taxon>Chironominae</taxon>
        <taxon>Chironomus</taxon>
    </lineage>
</organism>
<sequence length="133" mass="15490">MKFVVLLTVLALFAIKNGFALECYICDSDFDQNCHNMYDRNMRTEHCDETRMIGYQRPVCLKTVSFEYGNRKTIRSCARFGPRKDPCFERRNAVDLAVCEICDGHLCNGSKKLVSSFWLALPTFIVFLYKKFM</sequence>
<dbReference type="GO" id="GO:0032222">
    <property type="term" value="P:regulation of synaptic transmission, cholinergic"/>
    <property type="evidence" value="ECO:0007669"/>
    <property type="project" value="InterPro"/>
</dbReference>
<evidence type="ECO:0000256" key="9">
    <source>
        <dbReference type="SAM" id="SignalP"/>
    </source>
</evidence>
<evidence type="ECO:0000256" key="6">
    <source>
        <dbReference type="ARBA" id="ARBA00023136"/>
    </source>
</evidence>
<evidence type="ECO:0000256" key="8">
    <source>
        <dbReference type="ARBA" id="ARBA00023288"/>
    </source>
</evidence>
<evidence type="ECO:0000256" key="5">
    <source>
        <dbReference type="ARBA" id="ARBA00022989"/>
    </source>
</evidence>
<keyword evidence="8" id="KW-0449">Lipoprotein</keyword>
<dbReference type="GO" id="GO:0030431">
    <property type="term" value="P:sleep"/>
    <property type="evidence" value="ECO:0007669"/>
    <property type="project" value="InterPro"/>
</dbReference>
<evidence type="ECO:0000256" key="2">
    <source>
        <dbReference type="ARBA" id="ARBA00022622"/>
    </source>
</evidence>
<feature type="chain" id="PRO_5040421653" description="Protein sleepless" evidence="9">
    <location>
        <begin position="21"/>
        <end position="133"/>
    </location>
</feature>
<dbReference type="AlphaFoldDB" id="A0A9N9WR05"/>
<keyword evidence="6" id="KW-0472">Membrane</keyword>
<evidence type="ECO:0000256" key="1">
    <source>
        <dbReference type="ARBA" id="ARBA00004589"/>
    </source>
</evidence>
<evidence type="ECO:0000256" key="4">
    <source>
        <dbReference type="ARBA" id="ARBA00022729"/>
    </source>
</evidence>
<proteinExistence type="predicted"/>
<gene>
    <name evidence="10" type="ORF">CHIRRI_LOCUS4673</name>
</gene>
<evidence type="ECO:0008006" key="12">
    <source>
        <dbReference type="Google" id="ProtNLM"/>
    </source>
</evidence>
<keyword evidence="5" id="KW-1133">Transmembrane helix</keyword>
<keyword evidence="3" id="KW-0812">Transmembrane</keyword>
<keyword evidence="7" id="KW-0325">Glycoprotein</keyword>
<evidence type="ECO:0000313" key="10">
    <source>
        <dbReference type="EMBL" id="CAG9801752.1"/>
    </source>
</evidence>